<feature type="domain" description="DDE" evidence="5">
    <location>
        <begin position="91"/>
        <end position="220"/>
    </location>
</feature>
<feature type="non-terminal residue" evidence="6">
    <location>
        <position position="1"/>
    </location>
</feature>
<reference evidence="6" key="1">
    <citation type="journal article" date="2014" name="Front. Microbiol.">
        <title>High frequency of phylogenetically diverse reductive dehalogenase-homologous genes in deep subseafloor sedimentary metagenomes.</title>
        <authorList>
            <person name="Kawai M."/>
            <person name="Futagami T."/>
            <person name="Toyoda A."/>
            <person name="Takaki Y."/>
            <person name="Nishi S."/>
            <person name="Hori S."/>
            <person name="Arai W."/>
            <person name="Tsubouchi T."/>
            <person name="Morono Y."/>
            <person name="Uchiyama I."/>
            <person name="Ito T."/>
            <person name="Fujiyama A."/>
            <person name="Inagaki F."/>
            <person name="Takami H."/>
        </authorList>
    </citation>
    <scope>NUCLEOTIDE SEQUENCE</scope>
    <source>
        <strain evidence="6">Expedition CK06-06</strain>
    </source>
</reference>
<dbReference type="EMBL" id="BARU01007722">
    <property type="protein sequence ID" value="GAH47046.1"/>
    <property type="molecule type" value="Genomic_DNA"/>
</dbReference>
<keyword evidence="1" id="KW-0815">Transposition</keyword>
<dbReference type="InterPro" id="IPR047930">
    <property type="entry name" value="Transpos_IS6"/>
</dbReference>
<dbReference type="GO" id="GO:0032196">
    <property type="term" value="P:transposition"/>
    <property type="evidence" value="ECO:0007669"/>
    <property type="project" value="UniProtKB-KW"/>
</dbReference>
<keyword evidence="3" id="KW-0233">DNA recombination</keyword>
<dbReference type="GO" id="GO:0003677">
    <property type="term" value="F:DNA binding"/>
    <property type="evidence" value="ECO:0007669"/>
    <property type="project" value="UniProtKB-KW"/>
</dbReference>
<dbReference type="PANTHER" id="PTHR35528:SF3">
    <property type="entry name" value="BLL1675 PROTEIN"/>
    <property type="match status" value="1"/>
</dbReference>
<evidence type="ECO:0000256" key="3">
    <source>
        <dbReference type="ARBA" id="ARBA00023172"/>
    </source>
</evidence>
<feature type="compositionally biased region" description="Basic and acidic residues" evidence="4">
    <location>
        <begin position="183"/>
        <end position="196"/>
    </location>
</feature>
<protein>
    <recommendedName>
        <fullName evidence="5">DDE domain-containing protein</fullName>
    </recommendedName>
</protein>
<gene>
    <name evidence="6" type="ORF">S03H2_15211</name>
</gene>
<sequence>AGTVLSTSGRDWQTGSMNNNAPSYHGFRFPPEIISHAVWLYHRFCLSFRDVEDLLAERGITVTYETIRQWRRKFGPEYARRLKRRQGRLGDTWHLDEIFVNIRGQQHYLWRAVDQDGDVIDILVQPRRDRRAAKRFFRKLLKGQGHVPRRLVTDKLRSYAAAHRTIMPSVAHDTSQYANNRAEVSHEPTRQRERQMRRFKSSAQAQRFLSVYGITQNLFRVGRHLLRATNQRMLRARAFHVWNAATIT</sequence>
<comment type="caution">
    <text evidence="6">The sequence shown here is derived from an EMBL/GenBank/DDBJ whole genome shotgun (WGS) entry which is preliminary data.</text>
</comment>
<evidence type="ECO:0000256" key="1">
    <source>
        <dbReference type="ARBA" id="ARBA00022578"/>
    </source>
</evidence>
<dbReference type="Pfam" id="PF13610">
    <property type="entry name" value="DDE_Tnp_IS240"/>
    <property type="match status" value="1"/>
</dbReference>
<name>X1FN11_9ZZZZ</name>
<dbReference type="GO" id="GO:0006310">
    <property type="term" value="P:DNA recombination"/>
    <property type="evidence" value="ECO:0007669"/>
    <property type="project" value="UniProtKB-KW"/>
</dbReference>
<dbReference type="InterPro" id="IPR032874">
    <property type="entry name" value="DDE_dom"/>
</dbReference>
<dbReference type="PANTHER" id="PTHR35528">
    <property type="entry name" value="BLL1675 PROTEIN"/>
    <property type="match status" value="1"/>
</dbReference>
<keyword evidence="2" id="KW-0238">DNA-binding</keyword>
<accession>X1FN11</accession>
<organism evidence="6">
    <name type="scientific">marine sediment metagenome</name>
    <dbReference type="NCBI Taxonomy" id="412755"/>
    <lineage>
        <taxon>unclassified sequences</taxon>
        <taxon>metagenomes</taxon>
        <taxon>ecological metagenomes</taxon>
    </lineage>
</organism>
<dbReference type="NCBIfam" id="NF033587">
    <property type="entry name" value="transpos_IS6"/>
    <property type="match status" value="1"/>
</dbReference>
<dbReference type="AlphaFoldDB" id="X1FN11"/>
<dbReference type="InterPro" id="IPR052183">
    <property type="entry name" value="IS_Transposase"/>
</dbReference>
<evidence type="ECO:0000313" key="6">
    <source>
        <dbReference type="EMBL" id="GAH47046.1"/>
    </source>
</evidence>
<evidence type="ECO:0000259" key="5">
    <source>
        <dbReference type="Pfam" id="PF13610"/>
    </source>
</evidence>
<evidence type="ECO:0000256" key="2">
    <source>
        <dbReference type="ARBA" id="ARBA00023125"/>
    </source>
</evidence>
<feature type="region of interest" description="Disordered" evidence="4">
    <location>
        <begin position="174"/>
        <end position="196"/>
    </location>
</feature>
<evidence type="ECO:0000256" key="4">
    <source>
        <dbReference type="SAM" id="MobiDB-lite"/>
    </source>
</evidence>
<proteinExistence type="predicted"/>